<dbReference type="AlphaFoldDB" id="I0WNS1"/>
<organism evidence="2 3">
    <name type="scientific">Rhodococcus opacus RKJ300 = JCM 13270</name>
    <dbReference type="NCBI Taxonomy" id="1165867"/>
    <lineage>
        <taxon>Bacteria</taxon>
        <taxon>Bacillati</taxon>
        <taxon>Actinomycetota</taxon>
        <taxon>Actinomycetes</taxon>
        <taxon>Mycobacteriales</taxon>
        <taxon>Nocardiaceae</taxon>
        <taxon>Rhodococcus</taxon>
    </lineage>
</organism>
<accession>I0WNS1</accession>
<sequence>MPSESATAARPPATWVSNTRSNSPAKCDTSVEVPPMWQSITLSKFGILGPERRRSCGRGGLVEVVRVATLREMGRLDVGSRAQYVVEHAPQRLAERGGRGLHSAG</sequence>
<evidence type="ECO:0000256" key="1">
    <source>
        <dbReference type="SAM" id="MobiDB-lite"/>
    </source>
</evidence>
<feature type="region of interest" description="Disordered" evidence="1">
    <location>
        <begin position="1"/>
        <end position="30"/>
    </location>
</feature>
<protein>
    <submittedName>
        <fullName evidence="2">Uncharacterized protein</fullName>
    </submittedName>
</protein>
<dbReference type="Proteomes" id="UP000006447">
    <property type="component" value="Unassembled WGS sequence"/>
</dbReference>
<gene>
    <name evidence="2" type="ORF">W59_20738</name>
</gene>
<evidence type="ECO:0000313" key="2">
    <source>
        <dbReference type="EMBL" id="EID78037.1"/>
    </source>
</evidence>
<dbReference type="EMBL" id="AJJH01000114">
    <property type="protein sequence ID" value="EID78037.1"/>
    <property type="molecule type" value="Genomic_DNA"/>
</dbReference>
<name>I0WNS1_RHOOP</name>
<dbReference type="PATRIC" id="fig|1165867.3.peg.4228"/>
<reference evidence="2 3" key="1">
    <citation type="journal article" date="2012" name="J. Bacteriol.">
        <title>Draft genome sequence of the nitrophenol-degrading actinomycete Rhodococcus imtechensis RKJ300.</title>
        <authorList>
            <person name="Vikram S."/>
            <person name="Kumar S."/>
            <person name="Subramanian S."/>
            <person name="Raghava G.P."/>
        </authorList>
    </citation>
    <scope>NUCLEOTIDE SEQUENCE [LARGE SCALE GENOMIC DNA]</scope>
    <source>
        <strain evidence="2 3">RKJ300</strain>
    </source>
</reference>
<comment type="caution">
    <text evidence="2">The sequence shown here is derived from an EMBL/GenBank/DDBJ whole genome shotgun (WGS) entry which is preliminary data.</text>
</comment>
<feature type="compositionally biased region" description="Polar residues" evidence="1">
    <location>
        <begin position="15"/>
        <end position="24"/>
    </location>
</feature>
<proteinExistence type="predicted"/>
<evidence type="ECO:0000313" key="3">
    <source>
        <dbReference type="Proteomes" id="UP000006447"/>
    </source>
</evidence>